<dbReference type="RefSeq" id="WP_343801460.1">
    <property type="nucleotide sequence ID" value="NZ_BAAADJ010000058.1"/>
</dbReference>
<gene>
    <name evidence="2" type="ORF">GCM10008967_33340</name>
</gene>
<dbReference type="InterPro" id="IPR016181">
    <property type="entry name" value="Acyl_CoA_acyltransferase"/>
</dbReference>
<sequence length="162" mass="19334">MNVTMKTTLHSIQLNQKPVLENLLQYYFYDFSEFNSADVTETGKFGDYPYTHLYWEEEGRYPYFIYYDEKLAGFALVSKEKSEGNNYFSISEFFVLKKFRRLGVGREAAITAFSEHRGEWEVFQMASNQPAQKFWRRVIHEFTNGEYVEKVDEKRVTQLFKS</sequence>
<proteinExistence type="predicted"/>
<organism evidence="2 3">
    <name type="scientific">Bacillus carboniphilus</name>
    <dbReference type="NCBI Taxonomy" id="86663"/>
    <lineage>
        <taxon>Bacteria</taxon>
        <taxon>Bacillati</taxon>
        <taxon>Bacillota</taxon>
        <taxon>Bacilli</taxon>
        <taxon>Bacillales</taxon>
        <taxon>Bacillaceae</taxon>
        <taxon>Bacillus</taxon>
    </lineage>
</organism>
<evidence type="ECO:0000259" key="1">
    <source>
        <dbReference type="PROSITE" id="PS51186"/>
    </source>
</evidence>
<dbReference type="InterPro" id="IPR000182">
    <property type="entry name" value="GNAT_dom"/>
</dbReference>
<dbReference type="Proteomes" id="UP001500782">
    <property type="component" value="Unassembled WGS sequence"/>
</dbReference>
<evidence type="ECO:0000313" key="3">
    <source>
        <dbReference type="Proteomes" id="UP001500782"/>
    </source>
</evidence>
<name>A0ABN0WK76_9BACI</name>
<dbReference type="Pfam" id="PF00583">
    <property type="entry name" value="Acetyltransf_1"/>
    <property type="match status" value="1"/>
</dbReference>
<reference evidence="3" key="1">
    <citation type="journal article" date="2019" name="Int. J. Syst. Evol. Microbiol.">
        <title>The Global Catalogue of Microorganisms (GCM) 10K type strain sequencing project: providing services to taxonomists for standard genome sequencing and annotation.</title>
        <authorList>
            <consortium name="The Broad Institute Genomics Platform"/>
            <consortium name="The Broad Institute Genome Sequencing Center for Infectious Disease"/>
            <person name="Wu L."/>
            <person name="Ma J."/>
        </authorList>
    </citation>
    <scope>NUCLEOTIDE SEQUENCE [LARGE SCALE GENOMIC DNA]</scope>
    <source>
        <strain evidence="3">JCM 9731</strain>
    </source>
</reference>
<keyword evidence="3" id="KW-1185">Reference proteome</keyword>
<comment type="caution">
    <text evidence="2">The sequence shown here is derived from an EMBL/GenBank/DDBJ whole genome shotgun (WGS) entry which is preliminary data.</text>
</comment>
<dbReference type="CDD" id="cd04301">
    <property type="entry name" value="NAT_SF"/>
    <property type="match status" value="1"/>
</dbReference>
<dbReference type="Gene3D" id="3.40.630.30">
    <property type="match status" value="1"/>
</dbReference>
<feature type="domain" description="N-acetyltransferase" evidence="1">
    <location>
        <begin position="18"/>
        <end position="162"/>
    </location>
</feature>
<dbReference type="PROSITE" id="PS51186">
    <property type="entry name" value="GNAT"/>
    <property type="match status" value="1"/>
</dbReference>
<accession>A0ABN0WK76</accession>
<dbReference type="EMBL" id="BAAADJ010000058">
    <property type="protein sequence ID" value="GAA0340309.1"/>
    <property type="molecule type" value="Genomic_DNA"/>
</dbReference>
<dbReference type="SUPFAM" id="SSF55729">
    <property type="entry name" value="Acyl-CoA N-acyltransferases (Nat)"/>
    <property type="match status" value="1"/>
</dbReference>
<evidence type="ECO:0000313" key="2">
    <source>
        <dbReference type="EMBL" id="GAA0340309.1"/>
    </source>
</evidence>
<protein>
    <submittedName>
        <fullName evidence="2">GNAT family N-acetyltransferase</fullName>
    </submittedName>
</protein>